<keyword evidence="1" id="KW-0732">Signal</keyword>
<dbReference type="RefSeq" id="WP_015441416.1">
    <property type="nucleotide sequence ID" value="NC_020520.1"/>
</dbReference>
<name>A0A6C7EAD2_ILUCY</name>
<evidence type="ECO:0000256" key="1">
    <source>
        <dbReference type="SAM" id="SignalP"/>
    </source>
</evidence>
<gene>
    <name evidence="2" type="ORF">YM304_18550</name>
</gene>
<sequence>MMKSRSIVLALSMLTAGTAVGVAAQQSASADVSSGDRPVLIQISPCRLADTRSNQQVGPQGGKIGAGETVSFDVQHPTTDCVGLIPTDAVGVSTNITALGATELSYLTIWPGGDQPLAASLNPAPGEPPTPNAVTTGLGGGSFNIYNNAGATHVVIDVNGYYVNHTHDDLYGSGGATAGTFSVGSAAFQPRSDRLGWSKDLSLGASSGGAWIVSDADAGAAGPPALAAELSLPDGAVITAATAYFSDTTAFGGLNFQIRCEEFDGGSKIVAQGDTLSAPASGTDAMDLTTTNATVDNSTCSYYFIAEGSNWATETDDLRVRGVSITTE</sequence>
<dbReference type="Proteomes" id="UP000011863">
    <property type="component" value="Chromosome"/>
</dbReference>
<evidence type="ECO:0000313" key="3">
    <source>
        <dbReference type="Proteomes" id="UP000011863"/>
    </source>
</evidence>
<dbReference type="OrthoDB" id="3660483at2"/>
<proteinExistence type="predicted"/>
<dbReference type="EMBL" id="AP012057">
    <property type="protein sequence ID" value="BAN02169.1"/>
    <property type="molecule type" value="Genomic_DNA"/>
</dbReference>
<evidence type="ECO:0000313" key="2">
    <source>
        <dbReference type="EMBL" id="BAN02169.1"/>
    </source>
</evidence>
<feature type="chain" id="PRO_5038875422" evidence="1">
    <location>
        <begin position="22"/>
        <end position="328"/>
    </location>
</feature>
<organism evidence="2 3">
    <name type="scientific">Ilumatobacter coccineus (strain NBRC 103263 / KCTC 29153 / YM16-304)</name>
    <dbReference type="NCBI Taxonomy" id="1313172"/>
    <lineage>
        <taxon>Bacteria</taxon>
        <taxon>Bacillati</taxon>
        <taxon>Actinomycetota</taxon>
        <taxon>Acidimicrobiia</taxon>
        <taxon>Acidimicrobiales</taxon>
        <taxon>Ilumatobacteraceae</taxon>
        <taxon>Ilumatobacter</taxon>
    </lineage>
</organism>
<keyword evidence="3" id="KW-1185">Reference proteome</keyword>
<feature type="signal peptide" evidence="1">
    <location>
        <begin position="1"/>
        <end position="21"/>
    </location>
</feature>
<protein>
    <submittedName>
        <fullName evidence="2">Uncharacterized protein</fullName>
    </submittedName>
</protein>
<dbReference type="KEGG" id="aym:YM304_18550"/>
<dbReference type="AlphaFoldDB" id="A0A6C7EAD2"/>
<reference evidence="2 3" key="1">
    <citation type="journal article" date="2013" name="Int. J. Syst. Evol. Microbiol.">
        <title>Ilumatobacter nonamiense sp. nov. and Ilumatobacter coccineum sp. nov., isolated from seashore sand.</title>
        <authorList>
            <person name="Matsumoto A."/>
            <person name="Kasai H."/>
            <person name="Matsuo Y."/>
            <person name="Shizuri Y."/>
            <person name="Ichikawa N."/>
            <person name="Fujita N."/>
            <person name="Omura S."/>
            <person name="Takahashi Y."/>
        </authorList>
    </citation>
    <scope>NUCLEOTIDE SEQUENCE [LARGE SCALE GENOMIC DNA]</scope>
    <source>
        <strain evidence="3">NBRC 103263 / KCTC 29153 / YM16-304</strain>
    </source>
</reference>
<accession>A0A6C7EAD2</accession>